<evidence type="ECO:0000256" key="1">
    <source>
        <dbReference type="SAM" id="MobiDB-lite"/>
    </source>
</evidence>
<dbReference type="RefSeq" id="WP_132000528.1">
    <property type="nucleotide sequence ID" value="NZ_SMFK01000001.1"/>
</dbReference>
<feature type="region of interest" description="Disordered" evidence="1">
    <location>
        <begin position="218"/>
        <end position="240"/>
    </location>
</feature>
<evidence type="ECO:0000313" key="3">
    <source>
        <dbReference type="EMBL" id="TDD99388.1"/>
    </source>
</evidence>
<proteinExistence type="predicted"/>
<accession>A0A4R5CGU2</accession>
<dbReference type="InterPro" id="IPR003646">
    <property type="entry name" value="SH3-like_bac-type"/>
</dbReference>
<name>A0A4R5CGU2_9FLAO</name>
<reference evidence="3 4" key="1">
    <citation type="submission" date="2019-03" db="EMBL/GenBank/DDBJ databases">
        <title>Flavobacterium AR-3-4 sp. nov. isolated from arctic soil.</title>
        <authorList>
            <person name="Chaudhary D.K."/>
        </authorList>
    </citation>
    <scope>NUCLEOTIDE SEQUENCE [LARGE SCALE GENOMIC DNA]</scope>
    <source>
        <strain evidence="3 4">AR-3-4</strain>
    </source>
</reference>
<feature type="region of interest" description="Disordered" evidence="1">
    <location>
        <begin position="124"/>
        <end position="144"/>
    </location>
</feature>
<dbReference type="AlphaFoldDB" id="A0A4R5CGU2"/>
<keyword evidence="4" id="KW-1185">Reference proteome</keyword>
<evidence type="ECO:0000313" key="4">
    <source>
        <dbReference type="Proteomes" id="UP000295479"/>
    </source>
</evidence>
<feature type="compositionally biased region" description="Polar residues" evidence="1">
    <location>
        <begin position="218"/>
        <end position="233"/>
    </location>
</feature>
<organism evidence="3 4">
    <name type="scientific">Flavobacterium cellulosilyticum</name>
    <dbReference type="NCBI Taxonomy" id="2541731"/>
    <lineage>
        <taxon>Bacteria</taxon>
        <taxon>Pseudomonadati</taxon>
        <taxon>Bacteroidota</taxon>
        <taxon>Flavobacteriia</taxon>
        <taxon>Flavobacteriales</taxon>
        <taxon>Flavobacteriaceae</taxon>
        <taxon>Flavobacterium</taxon>
    </lineage>
</organism>
<dbReference type="Pfam" id="PF08239">
    <property type="entry name" value="SH3_3"/>
    <property type="match status" value="1"/>
</dbReference>
<dbReference type="OrthoDB" id="693380at2"/>
<protein>
    <submittedName>
        <fullName evidence="3">SH3 domain-containing protein</fullName>
    </submittedName>
</protein>
<gene>
    <name evidence="3" type="ORF">E0F76_01290</name>
</gene>
<dbReference type="Proteomes" id="UP000295479">
    <property type="component" value="Unassembled WGS sequence"/>
</dbReference>
<dbReference type="EMBL" id="SMFK01000001">
    <property type="protein sequence ID" value="TDD99388.1"/>
    <property type="molecule type" value="Genomic_DNA"/>
</dbReference>
<feature type="domain" description="SH3b" evidence="2">
    <location>
        <begin position="171"/>
        <end position="207"/>
    </location>
</feature>
<evidence type="ECO:0000259" key="2">
    <source>
        <dbReference type="Pfam" id="PF08239"/>
    </source>
</evidence>
<dbReference type="Gene3D" id="2.30.30.40">
    <property type="entry name" value="SH3 Domains"/>
    <property type="match status" value="1"/>
</dbReference>
<sequence length="389" mass="43900">MKQYIILIFIIICSYTTYSQNYYKEGDKCFDEGNYTCAETKYKELYKSAASETDMQFGEIKIQKAKLCKENLKIANQAFATLNYIKAKENYQFILDSNPKDNFAITQIEKCNTKINEAETTRLNKNNPISTPSSYPTTAPVQSSSQVAKSTIKTNILKSEAKMRKLDSPVSNTIYTLPTGTQVNILGLTTSGYYKVEYNGKIGYINEMYFINSEIKESTTNQTTPYSPEPTSSRKGKDRQKLSSFSSLGFQSGEIAKYGLLYERGGKRTVGFHISARTSNTSEEEILNGSGIENKTEIDLGPNFKLFNRFYLNIGVGYGYYDKILRNDYAGTLSLEKTGYLVATSGLMLRISRVININGGVSFMDVDKAFYKPEITFGISFNLKKKYSY</sequence>
<comment type="caution">
    <text evidence="3">The sequence shown here is derived from an EMBL/GenBank/DDBJ whole genome shotgun (WGS) entry which is preliminary data.</text>
</comment>